<dbReference type="Pfam" id="PF00467">
    <property type="entry name" value="KOW"/>
    <property type="match status" value="1"/>
</dbReference>
<dbReference type="Pfam" id="PF17136">
    <property type="entry name" value="ribosomal_L24"/>
    <property type="match status" value="1"/>
</dbReference>
<dbReference type="PANTHER" id="PTHR12903">
    <property type="entry name" value="MITOCHONDRIAL RIBOSOMAL PROTEIN L24"/>
    <property type="match status" value="1"/>
</dbReference>
<dbReference type="AlphaFoldDB" id="A0A5B9EGB9"/>
<evidence type="ECO:0000256" key="1">
    <source>
        <dbReference type="ARBA" id="ARBA00010618"/>
    </source>
</evidence>
<evidence type="ECO:0000256" key="5">
    <source>
        <dbReference type="ARBA" id="ARBA00023274"/>
    </source>
</evidence>
<dbReference type="InterPro" id="IPR008991">
    <property type="entry name" value="Translation_prot_SH3-like_sf"/>
</dbReference>
<evidence type="ECO:0000259" key="10">
    <source>
        <dbReference type="SMART" id="SM00739"/>
    </source>
</evidence>
<dbReference type="Proteomes" id="UP000321820">
    <property type="component" value="Chromosome"/>
</dbReference>
<dbReference type="InterPro" id="IPR014722">
    <property type="entry name" value="Rib_uL2_dom2"/>
</dbReference>
<dbReference type="GO" id="GO:0005840">
    <property type="term" value="C:ribosome"/>
    <property type="evidence" value="ECO:0007669"/>
    <property type="project" value="UniProtKB-KW"/>
</dbReference>
<dbReference type="InterPro" id="IPR005824">
    <property type="entry name" value="KOW"/>
</dbReference>
<evidence type="ECO:0000256" key="6">
    <source>
        <dbReference type="ARBA" id="ARBA00035206"/>
    </source>
</evidence>
<evidence type="ECO:0000313" key="11">
    <source>
        <dbReference type="EMBL" id="QEE29387.1"/>
    </source>
</evidence>
<evidence type="ECO:0000256" key="7">
    <source>
        <dbReference type="ARBA" id="ARBA00058688"/>
    </source>
</evidence>
<comment type="similarity">
    <text evidence="1 8 9">Belongs to the universal ribosomal protein uL24 family.</text>
</comment>
<organism evidence="11 12">
    <name type="scientific">Terriglobus albidus</name>
    <dbReference type="NCBI Taxonomy" id="1592106"/>
    <lineage>
        <taxon>Bacteria</taxon>
        <taxon>Pseudomonadati</taxon>
        <taxon>Acidobacteriota</taxon>
        <taxon>Terriglobia</taxon>
        <taxon>Terriglobales</taxon>
        <taxon>Acidobacteriaceae</taxon>
        <taxon>Terriglobus</taxon>
    </lineage>
</organism>
<dbReference type="InterPro" id="IPR057264">
    <property type="entry name" value="Ribosomal_uL24_C"/>
</dbReference>
<dbReference type="GO" id="GO:1990904">
    <property type="term" value="C:ribonucleoprotein complex"/>
    <property type="evidence" value="ECO:0007669"/>
    <property type="project" value="UniProtKB-KW"/>
</dbReference>
<keyword evidence="4 8" id="KW-0689">Ribosomal protein</keyword>
<dbReference type="KEGG" id="talb:FTW19_16120"/>
<gene>
    <name evidence="8" type="primary">rplX</name>
    <name evidence="11" type="ORF">FTW19_16120</name>
</gene>
<accession>A0A5B9EGB9</accession>
<name>A0A5B9EGB9_9BACT</name>
<comment type="subunit">
    <text evidence="8">Part of the 50S ribosomal subunit.</text>
</comment>
<dbReference type="NCBIfam" id="TIGR01079">
    <property type="entry name" value="rplX_bact"/>
    <property type="match status" value="1"/>
</dbReference>
<dbReference type="RefSeq" id="WP_147648579.1">
    <property type="nucleotide sequence ID" value="NZ_CP042806.1"/>
</dbReference>
<dbReference type="SMART" id="SM00739">
    <property type="entry name" value="KOW"/>
    <property type="match status" value="1"/>
</dbReference>
<proteinExistence type="inferred from homology"/>
<dbReference type="FunFam" id="2.30.30.30:FF:000004">
    <property type="entry name" value="50S ribosomal protein L24"/>
    <property type="match status" value="1"/>
</dbReference>
<dbReference type="InterPro" id="IPR005825">
    <property type="entry name" value="Ribosomal_uL24_CS"/>
</dbReference>
<evidence type="ECO:0000313" key="12">
    <source>
        <dbReference type="Proteomes" id="UP000321820"/>
    </source>
</evidence>
<evidence type="ECO:0000256" key="9">
    <source>
        <dbReference type="RuleBase" id="RU003477"/>
    </source>
</evidence>
<keyword evidence="5 8" id="KW-0687">Ribonucleoprotein</keyword>
<dbReference type="InterPro" id="IPR041988">
    <property type="entry name" value="Ribosomal_uL24_KOW"/>
</dbReference>
<comment type="function">
    <text evidence="7 8">One of the proteins that surrounds the polypeptide exit tunnel on the outside of the subunit.</text>
</comment>
<dbReference type="GO" id="GO:0019843">
    <property type="term" value="F:rRNA binding"/>
    <property type="evidence" value="ECO:0007669"/>
    <property type="project" value="UniProtKB-UniRule"/>
</dbReference>
<evidence type="ECO:0000256" key="3">
    <source>
        <dbReference type="ARBA" id="ARBA00022884"/>
    </source>
</evidence>
<feature type="domain" description="KOW" evidence="10">
    <location>
        <begin position="3"/>
        <end position="30"/>
    </location>
</feature>
<evidence type="ECO:0000256" key="8">
    <source>
        <dbReference type="HAMAP-Rule" id="MF_01326"/>
    </source>
</evidence>
<keyword evidence="12" id="KW-1185">Reference proteome</keyword>
<evidence type="ECO:0000256" key="4">
    <source>
        <dbReference type="ARBA" id="ARBA00022980"/>
    </source>
</evidence>
<dbReference type="InterPro" id="IPR003256">
    <property type="entry name" value="Ribosomal_uL24"/>
</dbReference>
<protein>
    <recommendedName>
        <fullName evidence="6 8">Large ribosomal subunit protein uL24</fullName>
    </recommendedName>
</protein>
<dbReference type="Gene3D" id="2.30.30.30">
    <property type="match status" value="1"/>
</dbReference>
<dbReference type="PROSITE" id="PS01108">
    <property type="entry name" value="RIBOSOMAL_L24"/>
    <property type="match status" value="1"/>
</dbReference>
<keyword evidence="3 8" id="KW-0694">RNA-binding</keyword>
<dbReference type="EMBL" id="CP042806">
    <property type="protein sequence ID" value="QEE29387.1"/>
    <property type="molecule type" value="Genomic_DNA"/>
</dbReference>
<reference evidence="11 12" key="1">
    <citation type="submission" date="2019-08" db="EMBL/GenBank/DDBJ databases">
        <title>Complete genome sequence of Terriglobus albidus strain ORNL.</title>
        <authorList>
            <person name="Podar M."/>
        </authorList>
    </citation>
    <scope>NUCLEOTIDE SEQUENCE [LARGE SCALE GENOMIC DNA]</scope>
    <source>
        <strain evidence="11 12">ORNL</strain>
    </source>
</reference>
<dbReference type="CDD" id="cd06089">
    <property type="entry name" value="KOW_RPL26"/>
    <property type="match status" value="1"/>
</dbReference>
<comment type="function">
    <text evidence="8">One of two assembly initiator proteins, it binds directly to the 5'-end of the 23S rRNA, where it nucleates assembly of the 50S subunit.</text>
</comment>
<dbReference type="GO" id="GO:0003735">
    <property type="term" value="F:structural constituent of ribosome"/>
    <property type="evidence" value="ECO:0007669"/>
    <property type="project" value="InterPro"/>
</dbReference>
<evidence type="ECO:0000256" key="2">
    <source>
        <dbReference type="ARBA" id="ARBA00022730"/>
    </source>
</evidence>
<dbReference type="GO" id="GO:0006412">
    <property type="term" value="P:translation"/>
    <property type="evidence" value="ECO:0007669"/>
    <property type="project" value="UniProtKB-UniRule"/>
</dbReference>
<dbReference type="HAMAP" id="MF_01326_B">
    <property type="entry name" value="Ribosomal_uL24_B"/>
    <property type="match status" value="1"/>
</dbReference>
<sequence length="107" mass="11747">MPNIQRNDTVIVIAGKSKGKKGRVLRVISENNRVLVEGVGLVKKHVRPNPQRNIKGGIAEQEAPIHISNVMLLDGQGNPTRVGFRVVDGKRERFAKTTGETLASKKK</sequence>
<dbReference type="OrthoDB" id="9807419at2"/>
<dbReference type="SUPFAM" id="SSF50104">
    <property type="entry name" value="Translation proteins SH3-like domain"/>
    <property type="match status" value="1"/>
</dbReference>
<keyword evidence="2 8" id="KW-0699">rRNA-binding</keyword>